<feature type="compositionally biased region" description="Polar residues" evidence="1">
    <location>
        <begin position="289"/>
        <end position="313"/>
    </location>
</feature>
<dbReference type="Proteomes" id="UP000696280">
    <property type="component" value="Unassembled WGS sequence"/>
</dbReference>
<feature type="region of interest" description="Disordered" evidence="1">
    <location>
        <begin position="237"/>
        <end position="275"/>
    </location>
</feature>
<protein>
    <submittedName>
        <fullName evidence="2">Uncharacterized protein</fullName>
    </submittedName>
</protein>
<dbReference type="EMBL" id="CAJVRL010000091">
    <property type="protein sequence ID" value="CAG8959309.1"/>
    <property type="molecule type" value="Genomic_DNA"/>
</dbReference>
<feature type="compositionally biased region" description="Polar residues" evidence="1">
    <location>
        <begin position="237"/>
        <end position="251"/>
    </location>
</feature>
<accession>A0A9N9L4H3</accession>
<feature type="region of interest" description="Disordered" evidence="1">
    <location>
        <begin position="346"/>
        <end position="415"/>
    </location>
</feature>
<comment type="caution">
    <text evidence="2">The sequence shown here is derived from an EMBL/GenBank/DDBJ whole genome shotgun (WGS) entry which is preliminary data.</text>
</comment>
<feature type="compositionally biased region" description="Basic and acidic residues" evidence="1">
    <location>
        <begin position="254"/>
        <end position="264"/>
    </location>
</feature>
<name>A0A9N9L4H3_9HELO</name>
<keyword evidence="3" id="KW-1185">Reference proteome</keyword>
<evidence type="ECO:0000313" key="2">
    <source>
        <dbReference type="EMBL" id="CAG8959309.1"/>
    </source>
</evidence>
<proteinExistence type="predicted"/>
<reference evidence="2" key="1">
    <citation type="submission" date="2021-07" db="EMBL/GenBank/DDBJ databases">
        <authorList>
            <person name="Durling M."/>
        </authorList>
    </citation>
    <scope>NUCLEOTIDE SEQUENCE</scope>
</reference>
<sequence length="508" mass="57075">MSSPDQTSRSLWCSSDENFKQKLADISDYVEYNREKLLDLVKDRGIRLKSEEMTIPHLVRAICTDDLTQTEFPFPCDEENDPTGFAKHAKDTRNWLIRAVLLDIKSHMGLKIHLDGLMRYETELWNNRRNIVDQISATNVYLARRAMGSVEDATLEKRRQTVTLVEEAAALAEEGFLFNMREFDSSKGYPWQGKCEKILKRLSKWVPKSGKEWTMEDIGSRKSCKSFTNHLDLKAETATSSATDDQPQNNIAAKDLEAQTEPKDSSGTNSRQIIDLTDEASLLRVVLFTTQNSEPKPAETSNPPTDHLISSTDVGPGTILNEDNPAATDTMALGTKAGLAMHSQKPEYNTNYLPPPSQLAKEPKQDLSGLSSSPLTKKTKPQVAQAAKRELSGPSPNPSAKKTKAEAQPRRQTLPKVRHSLNDKPYVFVPKKSRKNAVTLQPDSSTAQELRDMVAGEKELEEVIYDEEGWYVVYNSTHAGKDANIYGFGKEFEWKGYRKCDLQYIAPL</sequence>
<organism evidence="2 3">
    <name type="scientific">Hymenoscyphus fraxineus</name>
    <dbReference type="NCBI Taxonomy" id="746836"/>
    <lineage>
        <taxon>Eukaryota</taxon>
        <taxon>Fungi</taxon>
        <taxon>Dikarya</taxon>
        <taxon>Ascomycota</taxon>
        <taxon>Pezizomycotina</taxon>
        <taxon>Leotiomycetes</taxon>
        <taxon>Helotiales</taxon>
        <taxon>Helotiaceae</taxon>
        <taxon>Hymenoscyphus</taxon>
    </lineage>
</organism>
<feature type="region of interest" description="Disordered" evidence="1">
    <location>
        <begin position="289"/>
        <end position="325"/>
    </location>
</feature>
<gene>
    <name evidence="2" type="ORF">HYFRA_00013079</name>
</gene>
<dbReference type="AlphaFoldDB" id="A0A9N9L4H3"/>
<evidence type="ECO:0000313" key="3">
    <source>
        <dbReference type="Proteomes" id="UP000696280"/>
    </source>
</evidence>
<evidence type="ECO:0000256" key="1">
    <source>
        <dbReference type="SAM" id="MobiDB-lite"/>
    </source>
</evidence>